<dbReference type="Proteomes" id="UP000016944">
    <property type="component" value="Plasmid IRBL74_p"/>
</dbReference>
<organism evidence="2 3">
    <name type="scientific">Agrobacterium pusense</name>
    <dbReference type="NCBI Taxonomy" id="648995"/>
    <lineage>
        <taxon>Bacteria</taxon>
        <taxon>Pseudomonadati</taxon>
        <taxon>Pseudomonadota</taxon>
        <taxon>Alphaproteobacteria</taxon>
        <taxon>Hyphomicrobiales</taxon>
        <taxon>Rhizobiaceae</taxon>
        <taxon>Rhizobium/Agrobacterium group</taxon>
        <taxon>Agrobacterium</taxon>
    </lineage>
</organism>
<accession>U4QI50</accession>
<name>U4QI50_9HYPH</name>
<geneLocation type="plasmid" evidence="2 3">
    <name>IRBL74_p</name>
</geneLocation>
<evidence type="ECO:0000313" key="2">
    <source>
        <dbReference type="EMBL" id="CDI12041.1"/>
    </source>
</evidence>
<dbReference type="KEGG" id="rir:BN877_p0315"/>
<gene>
    <name evidence="2" type="ORF">BN877_p0315</name>
</gene>
<dbReference type="EMBL" id="HG518324">
    <property type="protein sequence ID" value="CDI12041.1"/>
    <property type="molecule type" value="Genomic_DNA"/>
</dbReference>
<feature type="region of interest" description="Disordered" evidence="1">
    <location>
        <begin position="21"/>
        <end position="54"/>
    </location>
</feature>
<proteinExistence type="predicted"/>
<protein>
    <submittedName>
        <fullName evidence="2">Uncharacterized protein</fullName>
    </submittedName>
</protein>
<reference evidence="2 3" key="1">
    <citation type="journal article" date="2013" name="Genome Announc.">
        <title>Complete Genome Sequence of the Sesbania Symbiont and Rice Growth-Promoting Endophyte Rhizobium sp. Strain IRBG74.</title>
        <authorList>
            <person name="Crook M.B."/>
            <person name="Mitra S."/>
            <person name="Ane J.M."/>
            <person name="Sadowsky M.J."/>
            <person name="Gyaneshwar P."/>
        </authorList>
    </citation>
    <scope>NUCLEOTIDE SEQUENCE [LARGE SCALE GENOMIC DNA]</scope>
    <source>
        <strain evidence="2 3">IRBG74</strain>
        <plasmid evidence="3">IRBL74_p</plasmid>
    </source>
</reference>
<evidence type="ECO:0000313" key="3">
    <source>
        <dbReference type="Proteomes" id="UP000016944"/>
    </source>
</evidence>
<dbReference type="HOGENOM" id="CLU_2331757_0_0_5"/>
<evidence type="ECO:0000256" key="1">
    <source>
        <dbReference type="SAM" id="MobiDB-lite"/>
    </source>
</evidence>
<sequence length="98" mass="11088">MHRPLGVEGIMKTTTLIKLRGDAWRNPKKPKQCNSSTRPSRTCDPTAKRSSDNTMQWPTSWEYATSLQCISHSLELSLIRMHHGGPLSRGARTPNCQR</sequence>
<dbReference type="AlphaFoldDB" id="U4QI50"/>
<keyword evidence="2" id="KW-0614">Plasmid</keyword>